<feature type="transmembrane region" description="Helical" evidence="1">
    <location>
        <begin position="254"/>
        <end position="277"/>
    </location>
</feature>
<keyword evidence="1" id="KW-1133">Transmembrane helix</keyword>
<feature type="transmembrane region" description="Helical" evidence="1">
    <location>
        <begin position="151"/>
        <end position="170"/>
    </location>
</feature>
<dbReference type="Pfam" id="PF13347">
    <property type="entry name" value="MFS_2"/>
    <property type="match status" value="1"/>
</dbReference>
<sequence length="509" mass="56959">MSIKDKKITLPRCIGYGLVDIMGGGAFTIIGAFLLFFYTTYCGLTPIQGASIVAVARFVDAIASLFIGSISDNFYKTKLGKIFGRRRFFLLIGAPLMAIYVLIWTIGMNYWFYLSCYLLFEIVAAMVLIPWETLPTEMTTNYSDRTKISTCRLVISSLGQFLGTFVPAQLIGHFGQKNPYAYFYNGLFFAILYAICIFITYKATWEREITPVMEQELLAASQSKGNRNFSDYLKVLGEYASTFKLKSFRKHLGLYLLSFTAGDIFNAVFLFFCVYNLKVSSSFGAYLLSFSIIGIPGTIIGGILFLKLGPTKLYKITYTFMILSVLAYYGVYLADPEAKTAILLGISIVYFAFRSLAVLTPWTVFPFIPDVDEIVSMKRREGLFAAVMTFTRKSTVAIATFLIGVVLQEGGFVKGQEVQSPQTVQIIGYVLLIGCVGLFALSLILAFTFKLNKETHQILIDEVERLKNGGSKDDVDSNTKEVVESLTGYKYEDVWKQNLIQDNLINSIS</sequence>
<feature type="transmembrane region" description="Helical" evidence="1">
    <location>
        <begin position="283"/>
        <end position="306"/>
    </location>
</feature>
<dbReference type="SUPFAM" id="SSF103473">
    <property type="entry name" value="MFS general substrate transporter"/>
    <property type="match status" value="1"/>
</dbReference>
<evidence type="ECO:0000256" key="1">
    <source>
        <dbReference type="SAM" id="Phobius"/>
    </source>
</evidence>
<proteinExistence type="predicted"/>
<feature type="transmembrane region" description="Helical" evidence="1">
    <location>
        <begin position="313"/>
        <end position="334"/>
    </location>
</feature>
<organism evidence="2 3">
    <name type="scientific">Clostridium beijerinckii</name>
    <name type="common">Clostridium MP</name>
    <dbReference type="NCBI Taxonomy" id="1520"/>
    <lineage>
        <taxon>Bacteria</taxon>
        <taxon>Bacillati</taxon>
        <taxon>Bacillota</taxon>
        <taxon>Clostridia</taxon>
        <taxon>Eubacteriales</taxon>
        <taxon>Clostridiaceae</taxon>
        <taxon>Clostridium</taxon>
    </lineage>
</organism>
<dbReference type="Gene3D" id="1.20.1250.20">
    <property type="entry name" value="MFS general substrate transporter like domains"/>
    <property type="match status" value="2"/>
</dbReference>
<gene>
    <name evidence="2" type="ORF">LF65_05193</name>
</gene>
<dbReference type="GO" id="GO:0005886">
    <property type="term" value="C:plasma membrane"/>
    <property type="evidence" value="ECO:0007669"/>
    <property type="project" value="TreeGrafter"/>
</dbReference>
<dbReference type="GO" id="GO:0015293">
    <property type="term" value="F:symporter activity"/>
    <property type="evidence" value="ECO:0007669"/>
    <property type="project" value="InterPro"/>
</dbReference>
<name>A0A0B5QUS3_CLOBE</name>
<evidence type="ECO:0000313" key="3">
    <source>
        <dbReference type="Proteomes" id="UP000031866"/>
    </source>
</evidence>
<dbReference type="Proteomes" id="UP000031866">
    <property type="component" value="Chromosome"/>
</dbReference>
<feature type="transmembrane region" description="Helical" evidence="1">
    <location>
        <begin position="383"/>
        <end position="406"/>
    </location>
</feature>
<feature type="transmembrane region" description="Helical" evidence="1">
    <location>
        <begin position="182"/>
        <end position="201"/>
    </location>
</feature>
<dbReference type="RefSeq" id="WP_041900196.1">
    <property type="nucleotide sequence ID" value="NZ_CP010086.2"/>
</dbReference>
<feature type="transmembrane region" description="Helical" evidence="1">
    <location>
        <begin position="21"/>
        <end position="41"/>
    </location>
</feature>
<protein>
    <submittedName>
        <fullName evidence="2">MFS transporter</fullName>
    </submittedName>
</protein>
<dbReference type="KEGG" id="cbei:LF65_05193"/>
<dbReference type="EMBL" id="CP010086">
    <property type="protein sequence ID" value="AJH01718.1"/>
    <property type="molecule type" value="Genomic_DNA"/>
</dbReference>
<dbReference type="GO" id="GO:0008643">
    <property type="term" value="P:carbohydrate transport"/>
    <property type="evidence" value="ECO:0007669"/>
    <property type="project" value="InterPro"/>
</dbReference>
<dbReference type="AlphaFoldDB" id="A0A0B5QUS3"/>
<dbReference type="OrthoDB" id="9764596at2"/>
<feature type="transmembrane region" description="Helical" evidence="1">
    <location>
        <begin position="47"/>
        <end position="67"/>
    </location>
</feature>
<dbReference type="PANTHER" id="PTHR11328">
    <property type="entry name" value="MAJOR FACILITATOR SUPERFAMILY DOMAIN-CONTAINING PROTEIN"/>
    <property type="match status" value="1"/>
</dbReference>
<dbReference type="PANTHER" id="PTHR11328:SF24">
    <property type="entry name" value="MAJOR FACILITATOR SUPERFAMILY (MFS) PROFILE DOMAIN-CONTAINING PROTEIN"/>
    <property type="match status" value="1"/>
</dbReference>
<dbReference type="InterPro" id="IPR036259">
    <property type="entry name" value="MFS_trans_sf"/>
</dbReference>
<reference evidence="3" key="1">
    <citation type="submission" date="2014-12" db="EMBL/GenBank/DDBJ databases">
        <title>Genome sequence of Clostridium beijerinckii strain 59B.</title>
        <authorList>
            <person name="Little G.T."/>
            <person name="Minton N.P."/>
        </authorList>
    </citation>
    <scope>NUCLEOTIDE SEQUENCE [LARGE SCALE GENOMIC DNA]</scope>
    <source>
        <strain evidence="3">59B</strain>
    </source>
</reference>
<dbReference type="CDD" id="cd17332">
    <property type="entry name" value="MFS_MelB_like"/>
    <property type="match status" value="1"/>
</dbReference>
<evidence type="ECO:0000313" key="2">
    <source>
        <dbReference type="EMBL" id="AJH01718.1"/>
    </source>
</evidence>
<accession>A0A0B5QUS3</accession>
<dbReference type="InterPro" id="IPR039672">
    <property type="entry name" value="MFS_2"/>
</dbReference>
<feature type="transmembrane region" description="Helical" evidence="1">
    <location>
        <begin position="112"/>
        <end position="131"/>
    </location>
</feature>
<keyword evidence="1" id="KW-0472">Membrane</keyword>
<feature type="transmembrane region" description="Helical" evidence="1">
    <location>
        <begin position="88"/>
        <end position="106"/>
    </location>
</feature>
<dbReference type="STRING" id="1520.LF65_05193"/>
<keyword evidence="1" id="KW-0812">Transmembrane</keyword>
<feature type="transmembrane region" description="Helical" evidence="1">
    <location>
        <begin position="340"/>
        <end position="362"/>
    </location>
</feature>
<feature type="transmembrane region" description="Helical" evidence="1">
    <location>
        <begin position="426"/>
        <end position="449"/>
    </location>
</feature>